<organism evidence="2 3">
    <name type="scientific">Aspergillus versicolor CBS 583.65</name>
    <dbReference type="NCBI Taxonomy" id="1036611"/>
    <lineage>
        <taxon>Eukaryota</taxon>
        <taxon>Fungi</taxon>
        <taxon>Dikarya</taxon>
        <taxon>Ascomycota</taxon>
        <taxon>Pezizomycotina</taxon>
        <taxon>Eurotiomycetes</taxon>
        <taxon>Eurotiomycetidae</taxon>
        <taxon>Eurotiales</taxon>
        <taxon>Aspergillaceae</taxon>
        <taxon>Aspergillus</taxon>
        <taxon>Aspergillus subgen. Nidulantes</taxon>
    </lineage>
</organism>
<dbReference type="AlphaFoldDB" id="A0A1L9PE48"/>
<feature type="signal peptide" evidence="1">
    <location>
        <begin position="1"/>
        <end position="16"/>
    </location>
</feature>
<protein>
    <recommendedName>
        <fullName evidence="4">Extracellular membrane protein CFEM domain-containing protein</fullName>
    </recommendedName>
</protein>
<dbReference type="Proteomes" id="UP000184073">
    <property type="component" value="Unassembled WGS sequence"/>
</dbReference>
<evidence type="ECO:0000313" key="3">
    <source>
        <dbReference type="Proteomes" id="UP000184073"/>
    </source>
</evidence>
<dbReference type="EMBL" id="KV878127">
    <property type="protein sequence ID" value="OJI99761.1"/>
    <property type="molecule type" value="Genomic_DNA"/>
</dbReference>
<reference evidence="3" key="1">
    <citation type="journal article" date="2017" name="Genome Biol.">
        <title>Comparative genomics reveals high biological diversity and specific adaptations in the industrially and medically important fungal genus Aspergillus.</title>
        <authorList>
            <person name="de Vries R.P."/>
            <person name="Riley R."/>
            <person name="Wiebenga A."/>
            <person name="Aguilar-Osorio G."/>
            <person name="Amillis S."/>
            <person name="Uchima C.A."/>
            <person name="Anderluh G."/>
            <person name="Asadollahi M."/>
            <person name="Askin M."/>
            <person name="Barry K."/>
            <person name="Battaglia E."/>
            <person name="Bayram O."/>
            <person name="Benocci T."/>
            <person name="Braus-Stromeyer S.A."/>
            <person name="Caldana C."/>
            <person name="Canovas D."/>
            <person name="Cerqueira G.C."/>
            <person name="Chen F."/>
            <person name="Chen W."/>
            <person name="Choi C."/>
            <person name="Clum A."/>
            <person name="Dos Santos R.A."/>
            <person name="Damasio A.R."/>
            <person name="Diallinas G."/>
            <person name="Emri T."/>
            <person name="Fekete E."/>
            <person name="Flipphi M."/>
            <person name="Freyberg S."/>
            <person name="Gallo A."/>
            <person name="Gournas C."/>
            <person name="Habgood R."/>
            <person name="Hainaut M."/>
            <person name="Harispe M.L."/>
            <person name="Henrissat B."/>
            <person name="Hilden K.S."/>
            <person name="Hope R."/>
            <person name="Hossain A."/>
            <person name="Karabika E."/>
            <person name="Karaffa L."/>
            <person name="Karanyi Z."/>
            <person name="Krasevec N."/>
            <person name="Kuo A."/>
            <person name="Kusch H."/>
            <person name="LaButti K."/>
            <person name="Lagendijk E.L."/>
            <person name="Lapidus A."/>
            <person name="Levasseur A."/>
            <person name="Lindquist E."/>
            <person name="Lipzen A."/>
            <person name="Logrieco A.F."/>
            <person name="MacCabe A."/>
            <person name="Maekelae M.R."/>
            <person name="Malavazi I."/>
            <person name="Melin P."/>
            <person name="Meyer V."/>
            <person name="Mielnichuk N."/>
            <person name="Miskei M."/>
            <person name="Molnar A.P."/>
            <person name="Mule G."/>
            <person name="Ngan C.Y."/>
            <person name="Orejas M."/>
            <person name="Orosz E."/>
            <person name="Ouedraogo J.P."/>
            <person name="Overkamp K.M."/>
            <person name="Park H.-S."/>
            <person name="Perrone G."/>
            <person name="Piumi F."/>
            <person name="Punt P.J."/>
            <person name="Ram A.F."/>
            <person name="Ramon A."/>
            <person name="Rauscher S."/>
            <person name="Record E."/>
            <person name="Riano-Pachon D.M."/>
            <person name="Robert V."/>
            <person name="Roehrig J."/>
            <person name="Ruller R."/>
            <person name="Salamov A."/>
            <person name="Salih N.S."/>
            <person name="Samson R.A."/>
            <person name="Sandor E."/>
            <person name="Sanguinetti M."/>
            <person name="Schuetze T."/>
            <person name="Sepcic K."/>
            <person name="Shelest E."/>
            <person name="Sherlock G."/>
            <person name="Sophianopoulou V."/>
            <person name="Squina F.M."/>
            <person name="Sun H."/>
            <person name="Susca A."/>
            <person name="Todd R.B."/>
            <person name="Tsang A."/>
            <person name="Unkles S.E."/>
            <person name="van de Wiele N."/>
            <person name="van Rossen-Uffink D."/>
            <person name="Oliveira J.V."/>
            <person name="Vesth T.C."/>
            <person name="Visser J."/>
            <person name="Yu J.-H."/>
            <person name="Zhou M."/>
            <person name="Andersen M.R."/>
            <person name="Archer D.B."/>
            <person name="Baker S.E."/>
            <person name="Benoit I."/>
            <person name="Brakhage A.A."/>
            <person name="Braus G.H."/>
            <person name="Fischer R."/>
            <person name="Frisvad J.C."/>
            <person name="Goldman G.H."/>
            <person name="Houbraken J."/>
            <person name="Oakley B."/>
            <person name="Pocsi I."/>
            <person name="Scazzocchio C."/>
            <person name="Seiboth B."/>
            <person name="vanKuyk P.A."/>
            <person name="Wortman J."/>
            <person name="Dyer P.S."/>
            <person name="Grigoriev I.V."/>
        </authorList>
    </citation>
    <scope>NUCLEOTIDE SEQUENCE [LARGE SCALE GENOMIC DNA]</scope>
    <source>
        <strain evidence="3">CBS 583.65</strain>
    </source>
</reference>
<name>A0A1L9PE48_ASPVE</name>
<dbReference type="OrthoDB" id="4503462at2759"/>
<dbReference type="GeneID" id="63725434"/>
<proteinExistence type="predicted"/>
<evidence type="ECO:0000256" key="1">
    <source>
        <dbReference type="SAM" id="SignalP"/>
    </source>
</evidence>
<sequence length="143" mass="15083">MRFLIPLALLATSAMAADKTAEDYLGDVIPQCVLSCWTDYAKTITGCDSLTDNDCVCQSIDQVMTSTDEDATNTLTSCMKEQGTRCGKEDAEKLKNFEDPSKLTDAVSEFQSSCPDTGAASAMSPSNILMGVGAGAMMIVAAV</sequence>
<evidence type="ECO:0008006" key="4">
    <source>
        <dbReference type="Google" id="ProtNLM"/>
    </source>
</evidence>
<keyword evidence="1" id="KW-0732">Signal</keyword>
<accession>A0A1L9PE48</accession>
<gene>
    <name evidence="2" type="ORF">ASPVEDRAFT_26539</name>
</gene>
<feature type="chain" id="PRO_5012973596" description="Extracellular membrane protein CFEM domain-containing protein" evidence="1">
    <location>
        <begin position="17"/>
        <end position="143"/>
    </location>
</feature>
<evidence type="ECO:0000313" key="2">
    <source>
        <dbReference type="EMBL" id="OJI99761.1"/>
    </source>
</evidence>
<dbReference type="VEuPathDB" id="FungiDB:ASPVEDRAFT_26539"/>
<keyword evidence="3" id="KW-1185">Reference proteome</keyword>
<dbReference type="RefSeq" id="XP_040665524.1">
    <property type="nucleotide sequence ID" value="XM_040809923.1"/>
</dbReference>